<name>A0ABS3RXY1_9ACTN</name>
<dbReference type="RefSeq" id="WP_208244514.1">
    <property type="nucleotide sequence ID" value="NZ_JAGEPF010000016.1"/>
</dbReference>
<proteinExistence type="predicted"/>
<dbReference type="InterPro" id="IPR033390">
    <property type="entry name" value="Rv2179c-like"/>
</dbReference>
<feature type="domain" description="3'-5' exoribonuclease Rv2179c-like" evidence="1">
    <location>
        <begin position="2"/>
        <end position="171"/>
    </location>
</feature>
<evidence type="ECO:0000259" key="1">
    <source>
        <dbReference type="Pfam" id="PF16473"/>
    </source>
</evidence>
<accession>A0ABS3RXY1</accession>
<dbReference type="Gene3D" id="3.30.420.10">
    <property type="entry name" value="Ribonuclease H-like superfamily/Ribonuclease H"/>
    <property type="match status" value="1"/>
</dbReference>
<dbReference type="InterPro" id="IPR012337">
    <property type="entry name" value="RNaseH-like_sf"/>
</dbReference>
<keyword evidence="3" id="KW-1185">Reference proteome</keyword>
<sequence>MRIFYDCEFIEAGPDHPVELVSIGMAADDGREFYAVSSDFDTRKFFASDWLVDNVWPSLPQRQDPPGVRCRCIHGHLDFDHPDVRPRAQIARAVHTFIAATPAPELWAWYGAYDHVVLCQLWGSMNDLPPGVPMWTNDLKQEAQRLGGPRLPDQPAGLHNALADARHNKVRAETLDRLRAELEPAK</sequence>
<gene>
    <name evidence="2" type="ORF">J4709_26570</name>
</gene>
<comment type="caution">
    <text evidence="2">The sequence shown here is derived from an EMBL/GenBank/DDBJ whole genome shotgun (WGS) entry which is preliminary data.</text>
</comment>
<reference evidence="2 3" key="1">
    <citation type="submission" date="2021-03" db="EMBL/GenBank/DDBJ databases">
        <title>Actinomadura violae sp. nov., isolated from lichen in Thailand.</title>
        <authorList>
            <person name="Kanchanasin P."/>
            <person name="Saeng-In P."/>
            <person name="Phongsopitanun W."/>
            <person name="Yuki M."/>
            <person name="Kudo T."/>
            <person name="Ohkuma M."/>
            <person name="Tanasupawat S."/>
        </authorList>
    </citation>
    <scope>NUCLEOTIDE SEQUENCE [LARGE SCALE GENOMIC DNA]</scope>
    <source>
        <strain evidence="2 3">LCR2-06</strain>
    </source>
</reference>
<evidence type="ECO:0000313" key="3">
    <source>
        <dbReference type="Proteomes" id="UP000680206"/>
    </source>
</evidence>
<protein>
    <submittedName>
        <fullName evidence="2">3'-5' exoribonuclease</fullName>
    </submittedName>
</protein>
<dbReference type="Pfam" id="PF16473">
    <property type="entry name" value="Rv2179c-like"/>
    <property type="match status" value="1"/>
</dbReference>
<evidence type="ECO:0000313" key="2">
    <source>
        <dbReference type="EMBL" id="MBO2461153.1"/>
    </source>
</evidence>
<dbReference type="SUPFAM" id="SSF53098">
    <property type="entry name" value="Ribonuclease H-like"/>
    <property type="match status" value="1"/>
</dbReference>
<dbReference type="InterPro" id="IPR036397">
    <property type="entry name" value="RNaseH_sf"/>
</dbReference>
<organism evidence="2 3">
    <name type="scientific">Actinomadura violacea</name>
    <dbReference type="NCBI Taxonomy" id="2819934"/>
    <lineage>
        <taxon>Bacteria</taxon>
        <taxon>Bacillati</taxon>
        <taxon>Actinomycetota</taxon>
        <taxon>Actinomycetes</taxon>
        <taxon>Streptosporangiales</taxon>
        <taxon>Thermomonosporaceae</taxon>
        <taxon>Actinomadura</taxon>
    </lineage>
</organism>
<dbReference type="EMBL" id="JAGEPF010000016">
    <property type="protein sequence ID" value="MBO2461153.1"/>
    <property type="molecule type" value="Genomic_DNA"/>
</dbReference>
<dbReference type="Proteomes" id="UP000680206">
    <property type="component" value="Unassembled WGS sequence"/>
</dbReference>